<dbReference type="SUPFAM" id="SSF48452">
    <property type="entry name" value="TPR-like"/>
    <property type="match status" value="1"/>
</dbReference>
<gene>
    <name evidence="10" type="ORF">LAZ67_5001684</name>
</gene>
<keyword evidence="6 8" id="KW-0802">TPR repeat</keyword>
<keyword evidence="5" id="KW-0677">Repeat</keyword>
<evidence type="ECO:0000256" key="3">
    <source>
        <dbReference type="ARBA" id="ARBA00005348"/>
    </source>
</evidence>
<evidence type="ECO:0000256" key="5">
    <source>
        <dbReference type="ARBA" id="ARBA00022737"/>
    </source>
</evidence>
<evidence type="ECO:0000256" key="4">
    <source>
        <dbReference type="ARBA" id="ARBA00022490"/>
    </source>
</evidence>
<evidence type="ECO:0000256" key="9">
    <source>
        <dbReference type="SAM" id="MobiDB-lite"/>
    </source>
</evidence>
<dbReference type="EMBL" id="CP092867">
    <property type="protein sequence ID" value="UYV67713.1"/>
    <property type="molecule type" value="Genomic_DNA"/>
</dbReference>
<dbReference type="Pfam" id="PF13432">
    <property type="entry name" value="TPR_16"/>
    <property type="match status" value="1"/>
</dbReference>
<dbReference type="InterPro" id="IPR024111">
    <property type="entry name" value="PEX5/PEX5L"/>
</dbReference>
<evidence type="ECO:0000256" key="6">
    <source>
        <dbReference type="ARBA" id="ARBA00022803"/>
    </source>
</evidence>
<dbReference type="Proteomes" id="UP001235939">
    <property type="component" value="Chromosome 05"/>
</dbReference>
<dbReference type="PROSITE" id="PS50005">
    <property type="entry name" value="TPR"/>
    <property type="match status" value="2"/>
</dbReference>
<dbReference type="SMART" id="SM00028">
    <property type="entry name" value="TPR"/>
    <property type="match status" value="4"/>
</dbReference>
<feature type="repeat" description="TPR" evidence="8">
    <location>
        <begin position="487"/>
        <end position="520"/>
    </location>
</feature>
<feature type="region of interest" description="Disordered" evidence="9">
    <location>
        <begin position="291"/>
        <end position="321"/>
    </location>
</feature>
<evidence type="ECO:0000256" key="7">
    <source>
        <dbReference type="ARBA" id="ARBA00023140"/>
    </source>
</evidence>
<keyword evidence="4" id="KW-0963">Cytoplasm</keyword>
<feature type="repeat" description="TPR" evidence="8">
    <location>
        <begin position="521"/>
        <end position="554"/>
    </location>
</feature>
<reference evidence="10 11" key="1">
    <citation type="submission" date="2022-01" db="EMBL/GenBank/DDBJ databases">
        <title>A chromosomal length assembly of Cordylochernes scorpioides.</title>
        <authorList>
            <person name="Zeh D."/>
            <person name="Zeh J."/>
        </authorList>
    </citation>
    <scope>NUCLEOTIDE SEQUENCE [LARGE SCALE GENOMIC DNA]</scope>
    <source>
        <strain evidence="10">IN4F17</strain>
        <tissue evidence="10">Whole Body</tissue>
    </source>
</reference>
<sequence>MLQWDLILAKVHPHQRVQVTKQGSGTFEGLGKRSTGNEAMIIMQFDFALTNARAPFGYLHSLPWVAWWDEYLQETTGGIPVSMVAPQTFHMGSLQQEMKTMEAAQRAAGLRPQAMEDLAPEWTEEFMEQEEAQDPKPCQSGLKFSNYYCTEHPCDYSDMEWWTSGAGTSRVLQACLPSFPMEFSSPALIDEYCEAVSGEETKPDHKSNLQQVAQDLVSNMQNSKLSQTKFMSFVKILADEGTYNQRPPHICATTLTHQVFVQLPISHFKAMKGTCTRGVADNCVLQLPGRGERMQPTTARTKKSPKDDFDSGQPYRRSGQRCPAVPKYLTHHWGRKEEDHPWLGDYEDLMEPYRQYIFTPKNPLLNTEEPFQEGLKKLKENDIPSAVLLFEANVQKNPEHILGWQYLGITQAENEKDSSAIAALKRCLQLDPGNLPGLMSLATSYLNEAMHAQVCETLCSLVTGERISQVLKAFLQAARLSPMDPDPDVQCGLGILFNVTGEFDKAADCFTSALSVRPKDSLLWNRLGASLANGRRSEEAVTAYHRALELSPGFIRSRFNLGISCINLGAYKEAAEHFLVALNLQNQGRGPTGRNSLTSDNIWGSLGMATFNMDRPEVSDAVSRRDLPALNRLLGMDY</sequence>
<evidence type="ECO:0000256" key="2">
    <source>
        <dbReference type="ARBA" id="ARBA00004496"/>
    </source>
</evidence>
<evidence type="ECO:0000256" key="8">
    <source>
        <dbReference type="PROSITE-ProRule" id="PRU00339"/>
    </source>
</evidence>
<name>A0ABY6KFV9_9ARAC</name>
<evidence type="ECO:0000313" key="11">
    <source>
        <dbReference type="Proteomes" id="UP001235939"/>
    </source>
</evidence>
<proteinExistence type="inferred from homology"/>
<dbReference type="PANTHER" id="PTHR10130">
    <property type="entry name" value="PEROXISOMAL TARGETING SIGNAL 1 RECEPTOR PEX5"/>
    <property type="match status" value="1"/>
</dbReference>
<dbReference type="InterPro" id="IPR019734">
    <property type="entry name" value="TPR_rpt"/>
</dbReference>
<keyword evidence="7" id="KW-0576">Peroxisome</keyword>
<dbReference type="InterPro" id="IPR011990">
    <property type="entry name" value="TPR-like_helical_dom_sf"/>
</dbReference>
<comment type="similarity">
    <text evidence="3">Belongs to the peroxisomal targeting signal receptor family.</text>
</comment>
<dbReference type="Gene3D" id="1.25.40.10">
    <property type="entry name" value="Tetratricopeptide repeat domain"/>
    <property type="match status" value="2"/>
</dbReference>
<comment type="subcellular location">
    <subcellularLocation>
        <location evidence="2">Cytoplasm</location>
    </subcellularLocation>
    <subcellularLocation>
        <location evidence="1">Peroxisome</location>
    </subcellularLocation>
</comment>
<evidence type="ECO:0000256" key="1">
    <source>
        <dbReference type="ARBA" id="ARBA00004275"/>
    </source>
</evidence>
<protein>
    <submittedName>
        <fullName evidence="10">PEX5</fullName>
    </submittedName>
</protein>
<evidence type="ECO:0000313" key="10">
    <source>
        <dbReference type="EMBL" id="UYV67713.1"/>
    </source>
</evidence>
<organism evidence="10 11">
    <name type="scientific">Cordylochernes scorpioides</name>
    <dbReference type="NCBI Taxonomy" id="51811"/>
    <lineage>
        <taxon>Eukaryota</taxon>
        <taxon>Metazoa</taxon>
        <taxon>Ecdysozoa</taxon>
        <taxon>Arthropoda</taxon>
        <taxon>Chelicerata</taxon>
        <taxon>Arachnida</taxon>
        <taxon>Pseudoscorpiones</taxon>
        <taxon>Cheliferoidea</taxon>
        <taxon>Chernetidae</taxon>
        <taxon>Cordylochernes</taxon>
    </lineage>
</organism>
<dbReference type="PANTHER" id="PTHR10130:SF0">
    <property type="entry name" value="GH08708P"/>
    <property type="match status" value="1"/>
</dbReference>
<accession>A0ABY6KFV9</accession>
<keyword evidence="11" id="KW-1185">Reference proteome</keyword>